<dbReference type="SUPFAM" id="SSF53187">
    <property type="entry name" value="Zn-dependent exopeptidases"/>
    <property type="match status" value="1"/>
</dbReference>
<evidence type="ECO:0000256" key="6">
    <source>
        <dbReference type="ARBA" id="ARBA00022723"/>
    </source>
</evidence>
<evidence type="ECO:0000313" key="11">
    <source>
        <dbReference type="EMBL" id="GAN81407.1"/>
    </source>
</evidence>
<dbReference type="STRING" id="1120923.SAMN02746095_02863"/>
<protein>
    <submittedName>
        <fullName evidence="11">Acetylornithine deacetylase</fullName>
    </submittedName>
</protein>
<keyword evidence="7" id="KW-0378">Hydrolase</keyword>
<evidence type="ECO:0000256" key="8">
    <source>
        <dbReference type="ARBA" id="ARBA00022833"/>
    </source>
</evidence>
<gene>
    <name evidence="11" type="ORF">Aam_092_028</name>
</gene>
<organism evidence="11 12">
    <name type="scientific">Acidocella aminolytica 101 = DSM 11237</name>
    <dbReference type="NCBI Taxonomy" id="1120923"/>
    <lineage>
        <taxon>Bacteria</taxon>
        <taxon>Pseudomonadati</taxon>
        <taxon>Pseudomonadota</taxon>
        <taxon>Alphaproteobacteria</taxon>
        <taxon>Acetobacterales</taxon>
        <taxon>Acidocellaceae</taxon>
        <taxon>Acidocella</taxon>
    </lineage>
</organism>
<dbReference type="Gene3D" id="3.30.70.360">
    <property type="match status" value="1"/>
</dbReference>
<dbReference type="InterPro" id="IPR011650">
    <property type="entry name" value="Peptidase_M20_dimer"/>
</dbReference>
<dbReference type="PANTHER" id="PTHR43808">
    <property type="entry name" value="ACETYLORNITHINE DEACETYLASE"/>
    <property type="match status" value="1"/>
</dbReference>
<dbReference type="CDD" id="cd03894">
    <property type="entry name" value="M20_ArgE"/>
    <property type="match status" value="1"/>
</dbReference>
<dbReference type="NCBIfam" id="TIGR01892">
    <property type="entry name" value="AcOrn-deacetyl"/>
    <property type="match status" value="1"/>
</dbReference>
<dbReference type="Pfam" id="PF07687">
    <property type="entry name" value="M20_dimer"/>
    <property type="match status" value="1"/>
</dbReference>
<evidence type="ECO:0000256" key="5">
    <source>
        <dbReference type="ARBA" id="ARBA00022605"/>
    </source>
</evidence>
<feature type="domain" description="Peptidase M20 dimerisation" evidence="10">
    <location>
        <begin position="171"/>
        <end position="280"/>
    </location>
</feature>
<keyword evidence="12" id="KW-1185">Reference proteome</keyword>
<comment type="cofactor">
    <cofactor evidence="1">
        <name>Zn(2+)</name>
        <dbReference type="ChEBI" id="CHEBI:29105"/>
    </cofactor>
</comment>
<accession>A0A0D6PIB9</accession>
<dbReference type="InterPro" id="IPR010169">
    <property type="entry name" value="AcOrn-deacetyl"/>
</dbReference>
<dbReference type="Proteomes" id="UP000032668">
    <property type="component" value="Unassembled WGS sequence"/>
</dbReference>
<evidence type="ECO:0000256" key="3">
    <source>
        <dbReference type="ARBA" id="ARBA00022490"/>
    </source>
</evidence>
<dbReference type="NCBIfam" id="NF005710">
    <property type="entry name" value="PRK07522.1"/>
    <property type="match status" value="1"/>
</dbReference>
<name>A0A0D6PIB9_9PROT</name>
<keyword evidence="5" id="KW-0028">Amino-acid biosynthesis</keyword>
<evidence type="ECO:0000259" key="10">
    <source>
        <dbReference type="Pfam" id="PF07687"/>
    </source>
</evidence>
<evidence type="ECO:0000313" key="12">
    <source>
        <dbReference type="Proteomes" id="UP000032668"/>
    </source>
</evidence>
<keyword evidence="3" id="KW-0963">Cytoplasm</keyword>
<dbReference type="GO" id="GO:0046872">
    <property type="term" value="F:metal ion binding"/>
    <property type="evidence" value="ECO:0007669"/>
    <property type="project" value="UniProtKB-KW"/>
</dbReference>
<dbReference type="InterPro" id="IPR001261">
    <property type="entry name" value="ArgE/DapE_CS"/>
</dbReference>
<evidence type="ECO:0000256" key="9">
    <source>
        <dbReference type="ARBA" id="ARBA00023285"/>
    </source>
</evidence>
<dbReference type="Pfam" id="PF01546">
    <property type="entry name" value="Peptidase_M20"/>
    <property type="match status" value="1"/>
</dbReference>
<dbReference type="PANTHER" id="PTHR43808:SF31">
    <property type="entry name" value="N-ACETYL-L-CITRULLINE DEACETYLASE"/>
    <property type="match status" value="1"/>
</dbReference>
<dbReference type="EMBL" id="BANC01000090">
    <property type="protein sequence ID" value="GAN81407.1"/>
    <property type="molecule type" value="Genomic_DNA"/>
</dbReference>
<evidence type="ECO:0000256" key="2">
    <source>
        <dbReference type="ARBA" id="ARBA00005691"/>
    </source>
</evidence>
<dbReference type="GO" id="GO:0008777">
    <property type="term" value="F:acetylornithine deacetylase activity"/>
    <property type="evidence" value="ECO:0007669"/>
    <property type="project" value="TreeGrafter"/>
</dbReference>
<evidence type="ECO:0000256" key="4">
    <source>
        <dbReference type="ARBA" id="ARBA00022571"/>
    </source>
</evidence>
<dbReference type="OrthoDB" id="9809784at2"/>
<dbReference type="AlphaFoldDB" id="A0A0D6PIB9"/>
<keyword evidence="9" id="KW-0170">Cobalt</keyword>
<dbReference type="Gene3D" id="3.40.630.10">
    <property type="entry name" value="Zn peptidases"/>
    <property type="match status" value="1"/>
</dbReference>
<sequence>MLTTADILATLIAFPTISADSNEALMHWSAARISEAGGRIRVLDGAKPGKLNMLASFGPNTGTGIVLSGHSDVVPVAGQAWTTDPFGLTCKDGRLYGRGTSDMKGFLAACLTAAARADKERLIRPLHLAFSYDEEIGCVGVRDMLDRLVQDGFQAEGCVIGEPTELKVALGHKGKLAGCICCTGLAAHSANPALGCNAISLAAEMICEAEELQTELQASGTHDEAYPFPITSVHIGTIEGGTALNIVPDHCEMRFEIRNVAGDDLHALVEKLRKRAEKIVARHSKGKIEIETDNEYPGLDTPRDDAFAQKILTAAGTDACKISFGTEGGLFKERLQMPVVVCGPGSIDRAHKPDEYVMQDELDACDAFLDRVIAGLYC</sequence>
<keyword evidence="8" id="KW-0862">Zinc</keyword>
<reference evidence="11 12" key="1">
    <citation type="submission" date="2012-11" db="EMBL/GenBank/DDBJ databases">
        <title>Whole genome sequence of Acidocella aminolytica 101 = DSM 11237.</title>
        <authorList>
            <person name="Azuma Y."/>
            <person name="Higashiura N."/>
            <person name="Hirakawa H."/>
            <person name="Matsushita K."/>
        </authorList>
    </citation>
    <scope>NUCLEOTIDE SEQUENCE [LARGE SCALE GENOMIC DNA]</scope>
    <source>
        <strain evidence="12">101 / DSM 11237</strain>
    </source>
</reference>
<evidence type="ECO:0000256" key="1">
    <source>
        <dbReference type="ARBA" id="ARBA00001947"/>
    </source>
</evidence>
<dbReference type="InterPro" id="IPR002933">
    <property type="entry name" value="Peptidase_M20"/>
</dbReference>
<evidence type="ECO:0000256" key="7">
    <source>
        <dbReference type="ARBA" id="ARBA00022801"/>
    </source>
</evidence>
<dbReference type="GO" id="GO:0006526">
    <property type="term" value="P:L-arginine biosynthetic process"/>
    <property type="evidence" value="ECO:0007669"/>
    <property type="project" value="UniProtKB-KW"/>
</dbReference>
<dbReference type="InterPro" id="IPR050072">
    <property type="entry name" value="Peptidase_M20A"/>
</dbReference>
<keyword evidence="4" id="KW-0055">Arginine biosynthesis</keyword>
<dbReference type="InterPro" id="IPR036264">
    <property type="entry name" value="Bact_exopeptidase_dim_dom"/>
</dbReference>
<dbReference type="PROSITE" id="PS00759">
    <property type="entry name" value="ARGE_DAPE_CPG2_2"/>
    <property type="match status" value="1"/>
</dbReference>
<dbReference type="SUPFAM" id="SSF55031">
    <property type="entry name" value="Bacterial exopeptidase dimerisation domain"/>
    <property type="match status" value="1"/>
</dbReference>
<keyword evidence="6" id="KW-0479">Metal-binding</keyword>
<comment type="caution">
    <text evidence="11">The sequence shown here is derived from an EMBL/GenBank/DDBJ whole genome shotgun (WGS) entry which is preliminary data.</text>
</comment>
<comment type="similarity">
    <text evidence="2">Belongs to the peptidase M20A family. ArgE subfamily.</text>
</comment>
<proteinExistence type="inferred from homology"/>
<dbReference type="RefSeq" id="WP_048879795.1">
    <property type="nucleotide sequence ID" value="NZ_BANC01000090.1"/>
</dbReference>